<evidence type="ECO:0000313" key="1">
    <source>
        <dbReference type="EMBL" id="KAH9516196.1"/>
    </source>
</evidence>
<gene>
    <name evidence="1" type="ORF">DERF_006951</name>
</gene>
<name>A0A922I183_DERFA</name>
<organism evidence="1 2">
    <name type="scientific">Dermatophagoides farinae</name>
    <name type="common">American house dust mite</name>
    <dbReference type="NCBI Taxonomy" id="6954"/>
    <lineage>
        <taxon>Eukaryota</taxon>
        <taxon>Metazoa</taxon>
        <taxon>Ecdysozoa</taxon>
        <taxon>Arthropoda</taxon>
        <taxon>Chelicerata</taxon>
        <taxon>Arachnida</taxon>
        <taxon>Acari</taxon>
        <taxon>Acariformes</taxon>
        <taxon>Sarcoptiformes</taxon>
        <taxon>Astigmata</taxon>
        <taxon>Psoroptidia</taxon>
        <taxon>Analgoidea</taxon>
        <taxon>Pyroglyphidae</taxon>
        <taxon>Dermatophagoidinae</taxon>
        <taxon>Dermatophagoides</taxon>
    </lineage>
</organism>
<accession>A0A922I183</accession>
<dbReference type="EMBL" id="ASGP02000003">
    <property type="protein sequence ID" value="KAH9516196.1"/>
    <property type="molecule type" value="Genomic_DNA"/>
</dbReference>
<dbReference type="AlphaFoldDB" id="A0A922I183"/>
<dbReference type="Proteomes" id="UP000790347">
    <property type="component" value="Unassembled WGS sequence"/>
</dbReference>
<evidence type="ECO:0000313" key="2">
    <source>
        <dbReference type="Proteomes" id="UP000790347"/>
    </source>
</evidence>
<keyword evidence="2" id="KW-1185">Reference proteome</keyword>
<reference evidence="1" key="1">
    <citation type="submission" date="2013-05" db="EMBL/GenBank/DDBJ databases">
        <authorList>
            <person name="Yim A.K.Y."/>
            <person name="Chan T.F."/>
            <person name="Ji K.M."/>
            <person name="Liu X.Y."/>
            <person name="Zhou J.W."/>
            <person name="Li R.Q."/>
            <person name="Yang K.Y."/>
            <person name="Li J."/>
            <person name="Li M."/>
            <person name="Law P.T.W."/>
            <person name="Wu Y.L."/>
            <person name="Cai Z.L."/>
            <person name="Qin H."/>
            <person name="Bao Y."/>
            <person name="Leung R.K.K."/>
            <person name="Ng P.K.S."/>
            <person name="Zou J."/>
            <person name="Zhong X.J."/>
            <person name="Ran P.X."/>
            <person name="Zhong N.S."/>
            <person name="Liu Z.G."/>
            <person name="Tsui S.K.W."/>
        </authorList>
    </citation>
    <scope>NUCLEOTIDE SEQUENCE</scope>
    <source>
        <strain evidence="1">Derf</strain>
        <tissue evidence="1">Whole organism</tissue>
    </source>
</reference>
<sequence>MRRPYVEQICDESAHWRYPYTQTST</sequence>
<comment type="caution">
    <text evidence="1">The sequence shown here is derived from an EMBL/GenBank/DDBJ whole genome shotgun (WGS) entry which is preliminary data.</text>
</comment>
<proteinExistence type="predicted"/>
<reference evidence="1" key="2">
    <citation type="journal article" date="2022" name="Res Sq">
        <title>Comparative Genomics Reveals Insights into the Divergent Evolution of Astigmatic Mites and Household Pest Adaptations.</title>
        <authorList>
            <person name="Xiong Q."/>
            <person name="Wan A.T.-Y."/>
            <person name="Liu X.-Y."/>
            <person name="Fung C.S.-H."/>
            <person name="Xiao X."/>
            <person name="Malainual N."/>
            <person name="Hou J."/>
            <person name="Wang L."/>
            <person name="Wang M."/>
            <person name="Yang K."/>
            <person name="Cui Y."/>
            <person name="Leung E."/>
            <person name="Nong W."/>
            <person name="Shin S.-K."/>
            <person name="Au S."/>
            <person name="Jeong K.Y."/>
            <person name="Chew F.T."/>
            <person name="Hui J."/>
            <person name="Leung T.F."/>
            <person name="Tungtrongchitr A."/>
            <person name="Zhong N."/>
            <person name="Liu Z."/>
            <person name="Tsui S."/>
        </authorList>
    </citation>
    <scope>NUCLEOTIDE SEQUENCE</scope>
    <source>
        <strain evidence="1">Derf</strain>
        <tissue evidence="1">Whole organism</tissue>
    </source>
</reference>
<protein>
    <submittedName>
        <fullName evidence="1">Uncharacterized protein</fullName>
    </submittedName>
</protein>